<name>A0AAW1ITR9_POPJA</name>
<keyword evidence="2" id="KW-1185">Reference proteome</keyword>
<comment type="caution">
    <text evidence="1">The sequence shown here is derived from an EMBL/GenBank/DDBJ whole genome shotgun (WGS) entry which is preliminary data.</text>
</comment>
<evidence type="ECO:0000313" key="2">
    <source>
        <dbReference type="Proteomes" id="UP001458880"/>
    </source>
</evidence>
<reference evidence="1 2" key="1">
    <citation type="journal article" date="2024" name="BMC Genomics">
        <title>De novo assembly and annotation of Popillia japonica's genome with initial clues to its potential as an invasive pest.</title>
        <authorList>
            <person name="Cucini C."/>
            <person name="Boschi S."/>
            <person name="Funari R."/>
            <person name="Cardaioli E."/>
            <person name="Iannotti N."/>
            <person name="Marturano G."/>
            <person name="Paoli F."/>
            <person name="Bruttini M."/>
            <person name="Carapelli A."/>
            <person name="Frati F."/>
            <person name="Nardi F."/>
        </authorList>
    </citation>
    <scope>NUCLEOTIDE SEQUENCE [LARGE SCALE GENOMIC DNA]</scope>
    <source>
        <strain evidence="1">DMR45628</strain>
    </source>
</reference>
<dbReference type="AlphaFoldDB" id="A0AAW1ITR9"/>
<gene>
    <name evidence="1" type="ORF">QE152_g34423</name>
</gene>
<dbReference type="Proteomes" id="UP001458880">
    <property type="component" value="Unassembled WGS sequence"/>
</dbReference>
<accession>A0AAW1ITR9</accession>
<protein>
    <submittedName>
        <fullName evidence="1">Uncharacterized protein</fullName>
    </submittedName>
</protein>
<organism evidence="1 2">
    <name type="scientific">Popillia japonica</name>
    <name type="common">Japanese beetle</name>
    <dbReference type="NCBI Taxonomy" id="7064"/>
    <lineage>
        <taxon>Eukaryota</taxon>
        <taxon>Metazoa</taxon>
        <taxon>Ecdysozoa</taxon>
        <taxon>Arthropoda</taxon>
        <taxon>Hexapoda</taxon>
        <taxon>Insecta</taxon>
        <taxon>Pterygota</taxon>
        <taxon>Neoptera</taxon>
        <taxon>Endopterygota</taxon>
        <taxon>Coleoptera</taxon>
        <taxon>Polyphaga</taxon>
        <taxon>Scarabaeiformia</taxon>
        <taxon>Scarabaeidae</taxon>
        <taxon>Rutelinae</taxon>
        <taxon>Popillia</taxon>
    </lineage>
</organism>
<sequence length="99" mass="11288">MCLFKFRGFLQQCVYSEISTLPPMQHLDSFAVFRKNFLFYANSPENSKCAECAHLTSTQRAARKTELNVLTRSNGEQQVFGLSIARYSFPSVAAYYSVK</sequence>
<dbReference type="EMBL" id="JASPKY010000553">
    <property type="protein sequence ID" value="KAK9693117.1"/>
    <property type="molecule type" value="Genomic_DNA"/>
</dbReference>
<proteinExistence type="predicted"/>
<evidence type="ECO:0000313" key="1">
    <source>
        <dbReference type="EMBL" id="KAK9693117.1"/>
    </source>
</evidence>